<dbReference type="Proteomes" id="UP000182589">
    <property type="component" value="Unassembled WGS sequence"/>
</dbReference>
<name>A0A1H2SQE9_9BACL</name>
<reference evidence="1" key="3">
    <citation type="submission" date="2023-02" db="EMBL/GenBank/DDBJ databases">
        <title>Proposal of a novel subspecies: Alicyclobacillus hesperidum subspecies aegle.</title>
        <authorList>
            <person name="Goto K."/>
            <person name="Fujii T."/>
            <person name="Yasui K."/>
            <person name="Mochida K."/>
            <person name="Kato-Tanaka Y."/>
            <person name="Morohoshi S."/>
            <person name="An S.Y."/>
            <person name="Kasai H."/>
            <person name="Yokota A."/>
        </authorList>
    </citation>
    <scope>NUCLEOTIDE SEQUENCE</scope>
    <source>
        <strain evidence="1">DSM 12766</strain>
    </source>
</reference>
<sequence length="84" mass="9423">MPTWILVDRIDHNSAQQNAGLFVGITAHGGFDANMKIDRGRASVYGFWNICPNWYAANLSGWTWLDGAIDDRDRKPTLSVKRGD</sequence>
<dbReference type="EMBL" id="BSRA01000001">
    <property type="protein sequence ID" value="GLV12500.1"/>
    <property type="molecule type" value="Genomic_DNA"/>
</dbReference>
<evidence type="ECO:0000313" key="2">
    <source>
        <dbReference type="EMBL" id="SDW33866.1"/>
    </source>
</evidence>
<proteinExistence type="predicted"/>
<dbReference type="EMBL" id="FNOJ01000004">
    <property type="protein sequence ID" value="SDW33866.1"/>
    <property type="molecule type" value="Genomic_DNA"/>
</dbReference>
<gene>
    <name evidence="1" type="ORF">Heshes_01840</name>
    <name evidence="2" type="ORF">SAMN04489725_104185</name>
</gene>
<protein>
    <submittedName>
        <fullName evidence="2">Uncharacterized protein</fullName>
    </submittedName>
</protein>
<evidence type="ECO:0000313" key="3">
    <source>
        <dbReference type="Proteomes" id="UP000182589"/>
    </source>
</evidence>
<dbReference type="AlphaFoldDB" id="A0A1H2SQE9"/>
<dbReference type="RefSeq" id="WP_040290147.1">
    <property type="nucleotide sequence ID" value="NZ_BSRA01000001.1"/>
</dbReference>
<reference evidence="3" key="1">
    <citation type="submission" date="2016-10" db="EMBL/GenBank/DDBJ databases">
        <authorList>
            <person name="Varghese N."/>
        </authorList>
    </citation>
    <scope>NUCLEOTIDE SEQUENCE [LARGE SCALE GENOMIC DNA]</scope>
    <source>
        <strain evidence="3">DSM 12489</strain>
    </source>
</reference>
<reference evidence="2" key="2">
    <citation type="submission" date="2016-10" db="EMBL/GenBank/DDBJ databases">
        <authorList>
            <person name="de Groot N.N."/>
        </authorList>
    </citation>
    <scope>NUCLEOTIDE SEQUENCE [LARGE SCALE GENOMIC DNA]</scope>
    <source>
        <strain evidence="2">DSM 12489</strain>
    </source>
</reference>
<accession>A0A1H2SQE9</accession>
<keyword evidence="3" id="KW-1185">Reference proteome</keyword>
<dbReference type="STRING" id="89784.SAMN04489725_104185"/>
<evidence type="ECO:0000313" key="1">
    <source>
        <dbReference type="EMBL" id="GLV12500.1"/>
    </source>
</evidence>
<organism evidence="2 3">
    <name type="scientific">Alicyclobacillus hesperidum</name>
    <dbReference type="NCBI Taxonomy" id="89784"/>
    <lineage>
        <taxon>Bacteria</taxon>
        <taxon>Bacillati</taxon>
        <taxon>Bacillota</taxon>
        <taxon>Bacilli</taxon>
        <taxon>Bacillales</taxon>
        <taxon>Alicyclobacillaceae</taxon>
        <taxon>Alicyclobacillus</taxon>
    </lineage>
</organism>
<dbReference type="Proteomes" id="UP001157137">
    <property type="component" value="Unassembled WGS sequence"/>
</dbReference>